<evidence type="ECO:0000313" key="2">
    <source>
        <dbReference type="Proteomes" id="UP000427769"/>
    </source>
</evidence>
<keyword evidence="2" id="KW-1185">Reference proteome</keyword>
<organism evidence="1 2">
    <name type="scientific">Desulfosarcina widdelii</name>
    <dbReference type="NCBI Taxonomy" id="947919"/>
    <lineage>
        <taxon>Bacteria</taxon>
        <taxon>Pseudomonadati</taxon>
        <taxon>Thermodesulfobacteriota</taxon>
        <taxon>Desulfobacteria</taxon>
        <taxon>Desulfobacterales</taxon>
        <taxon>Desulfosarcinaceae</taxon>
        <taxon>Desulfosarcina</taxon>
    </lineage>
</organism>
<dbReference type="RefSeq" id="WP_155302590.1">
    <property type="nucleotide sequence ID" value="NZ_AP021875.1"/>
</dbReference>
<dbReference type="KEGG" id="dwd:DSCW_09030"/>
<sequence length="77" mass="8403">MVLIPTLALPNNTAILDKLPMSAVTAIEAGGMSGLQPSHCLTNRRCPGFWQYVTWFGIMAKAKQGVPVSIQKIFQPF</sequence>
<gene>
    <name evidence="1" type="ORF">DSCW_09030</name>
</gene>
<dbReference type="EMBL" id="AP021875">
    <property type="protein sequence ID" value="BBO73486.1"/>
    <property type="molecule type" value="Genomic_DNA"/>
</dbReference>
<accession>A0A5K7YVY6</accession>
<name>A0A5K7YVY6_9BACT</name>
<protein>
    <submittedName>
        <fullName evidence="1">Uncharacterized protein</fullName>
    </submittedName>
</protein>
<evidence type="ECO:0000313" key="1">
    <source>
        <dbReference type="EMBL" id="BBO73486.1"/>
    </source>
</evidence>
<reference evidence="1 2" key="1">
    <citation type="submission" date="2019-11" db="EMBL/GenBank/DDBJ databases">
        <title>Comparative genomics of hydrocarbon-degrading Desulfosarcina strains.</title>
        <authorList>
            <person name="Watanabe M."/>
            <person name="Kojima H."/>
            <person name="Fukui M."/>
        </authorList>
    </citation>
    <scope>NUCLEOTIDE SEQUENCE [LARGE SCALE GENOMIC DNA]</scope>
    <source>
        <strain evidence="1 2">PP31</strain>
    </source>
</reference>
<dbReference type="AlphaFoldDB" id="A0A5K7YVY6"/>
<dbReference type="Proteomes" id="UP000427769">
    <property type="component" value="Chromosome"/>
</dbReference>
<proteinExistence type="predicted"/>